<comment type="function">
    <text evidence="6">May be involved in recombination.</text>
</comment>
<comment type="similarity">
    <text evidence="2 6">Belongs to the RdgC family.</text>
</comment>
<dbReference type="GO" id="GO:0003690">
    <property type="term" value="F:double-stranded DNA binding"/>
    <property type="evidence" value="ECO:0007669"/>
    <property type="project" value="TreeGrafter"/>
</dbReference>
<dbReference type="PANTHER" id="PTHR38103:SF1">
    <property type="entry name" value="RECOMBINATION-ASSOCIATED PROTEIN RDGC"/>
    <property type="match status" value="1"/>
</dbReference>
<dbReference type="AlphaFoldDB" id="A0A7W1WXJ3"/>
<accession>A0A7W1WXJ3</accession>
<evidence type="ECO:0000256" key="2">
    <source>
        <dbReference type="ARBA" id="ARBA00008657"/>
    </source>
</evidence>
<dbReference type="Pfam" id="PF04381">
    <property type="entry name" value="RdgC"/>
    <property type="match status" value="1"/>
</dbReference>
<dbReference type="GO" id="GO:0006310">
    <property type="term" value="P:DNA recombination"/>
    <property type="evidence" value="ECO:0007669"/>
    <property type="project" value="UniProtKB-UniRule"/>
</dbReference>
<dbReference type="HAMAP" id="MF_00194">
    <property type="entry name" value="RdgC"/>
    <property type="match status" value="1"/>
</dbReference>
<keyword evidence="8" id="KW-1185">Reference proteome</keyword>
<dbReference type="EMBL" id="JACEMT010000041">
    <property type="protein sequence ID" value="MBA4501949.1"/>
    <property type="molecule type" value="Genomic_DNA"/>
</dbReference>
<gene>
    <name evidence="6" type="primary">rdgC</name>
    <name evidence="7" type="ORF">H1S06_06165</name>
</gene>
<comment type="subcellular location">
    <subcellularLocation>
        <location evidence="1 6">Cytoplasm</location>
        <location evidence="1 6">Nucleoid</location>
    </subcellularLocation>
</comment>
<evidence type="ECO:0000256" key="1">
    <source>
        <dbReference type="ARBA" id="ARBA00004453"/>
    </source>
</evidence>
<evidence type="ECO:0000313" key="7">
    <source>
        <dbReference type="EMBL" id="MBA4501949.1"/>
    </source>
</evidence>
<organism evidence="7 8">
    <name type="scientific">Marinobacterium marinum</name>
    <dbReference type="NCBI Taxonomy" id="2756129"/>
    <lineage>
        <taxon>Bacteria</taxon>
        <taxon>Pseudomonadati</taxon>
        <taxon>Pseudomonadota</taxon>
        <taxon>Gammaproteobacteria</taxon>
        <taxon>Oceanospirillales</taxon>
        <taxon>Oceanospirillaceae</taxon>
        <taxon>Marinobacterium</taxon>
    </lineage>
</organism>
<dbReference type="GO" id="GO:0043590">
    <property type="term" value="C:bacterial nucleoid"/>
    <property type="evidence" value="ECO:0007669"/>
    <property type="project" value="TreeGrafter"/>
</dbReference>
<dbReference type="InterPro" id="IPR007476">
    <property type="entry name" value="RdgC"/>
</dbReference>
<dbReference type="GO" id="GO:0005737">
    <property type="term" value="C:cytoplasm"/>
    <property type="evidence" value="ECO:0007669"/>
    <property type="project" value="UniProtKB-UniRule"/>
</dbReference>
<evidence type="ECO:0000256" key="3">
    <source>
        <dbReference type="ARBA" id="ARBA00022296"/>
    </source>
</evidence>
<evidence type="ECO:0000313" key="8">
    <source>
        <dbReference type="Proteomes" id="UP000538931"/>
    </source>
</evidence>
<sequence>MLWFRNLIFYRFEPPAGLTQEHLQQALAEHPFTPCGSQEMNRSGWSQPVKEAEEMLVFSSNGFLLINLLQEERILPASVVREQLDEKVALIETEQARKVYRKEKLQLKDDVIMDLLPRSFTRRRRIEAILMPQQGWILINTSSHKQAEELLNQLRQVLGSLTVKLPQTQLSADKVMTAWLQGEGMPQGWALEDECELRDPMNEGSKISVKGQDLLCDEISAHLEAGMQVKRLALEWQQQVRFVLHEDLSLHRLRLSDEYREQLDAEMPEDILAARDTELARMGLEFARLLPEVLHAFGGEPQA</sequence>
<reference evidence="7 8" key="1">
    <citation type="submission" date="2020-07" db="EMBL/GenBank/DDBJ databases">
        <title>Bacterium isolated from marien macroalgae.</title>
        <authorList>
            <person name="Zhu K."/>
            <person name="Lu D."/>
            <person name="Du Z."/>
        </authorList>
    </citation>
    <scope>NUCLEOTIDE SEQUENCE [LARGE SCALE GENOMIC DNA]</scope>
    <source>
        <strain evidence="7 8">3-1745</strain>
    </source>
</reference>
<dbReference type="RefSeq" id="WP_181738289.1">
    <property type="nucleotide sequence ID" value="NZ_JACEMT010000041.1"/>
</dbReference>
<dbReference type="PANTHER" id="PTHR38103">
    <property type="entry name" value="RECOMBINATION-ASSOCIATED PROTEIN RDGC"/>
    <property type="match status" value="1"/>
</dbReference>
<name>A0A7W1WXJ3_9GAMM</name>
<dbReference type="Proteomes" id="UP000538931">
    <property type="component" value="Unassembled WGS sequence"/>
</dbReference>
<evidence type="ECO:0000256" key="4">
    <source>
        <dbReference type="ARBA" id="ARBA00022490"/>
    </source>
</evidence>
<evidence type="ECO:0000256" key="5">
    <source>
        <dbReference type="ARBA" id="ARBA00023172"/>
    </source>
</evidence>
<keyword evidence="4 6" id="KW-0963">Cytoplasm</keyword>
<dbReference type="NCBIfam" id="NF001464">
    <property type="entry name" value="PRK00321.1-5"/>
    <property type="match status" value="1"/>
</dbReference>
<evidence type="ECO:0000256" key="6">
    <source>
        <dbReference type="HAMAP-Rule" id="MF_00194"/>
    </source>
</evidence>
<dbReference type="GO" id="GO:0000018">
    <property type="term" value="P:regulation of DNA recombination"/>
    <property type="evidence" value="ECO:0007669"/>
    <property type="project" value="TreeGrafter"/>
</dbReference>
<proteinExistence type="inferred from homology"/>
<keyword evidence="5 6" id="KW-0233">DNA recombination</keyword>
<protein>
    <recommendedName>
        <fullName evidence="3 6">Recombination-associated protein RdgC</fullName>
    </recommendedName>
</protein>
<comment type="caution">
    <text evidence="7">The sequence shown here is derived from an EMBL/GenBank/DDBJ whole genome shotgun (WGS) entry which is preliminary data.</text>
</comment>